<dbReference type="EnsemblMetazoa" id="XM_029489874.1">
    <property type="protein sequence ID" value="XP_029345734.1"/>
    <property type="gene ID" value="LOC100574279"/>
</dbReference>
<feature type="domain" description="MRG" evidence="7">
    <location>
        <begin position="36"/>
        <end position="299"/>
    </location>
</feature>
<dbReference type="GO" id="GO:0006355">
    <property type="term" value="P:regulation of DNA-templated transcription"/>
    <property type="evidence" value="ECO:0007669"/>
    <property type="project" value="InterPro"/>
</dbReference>
<dbReference type="GO" id="GO:0006325">
    <property type="term" value="P:chromatin organization"/>
    <property type="evidence" value="ECO:0007669"/>
    <property type="project" value="UniProtKB-KW"/>
</dbReference>
<dbReference type="GO" id="GO:0005634">
    <property type="term" value="C:nucleus"/>
    <property type="evidence" value="ECO:0007669"/>
    <property type="project" value="UniProtKB-SubCell"/>
</dbReference>
<evidence type="ECO:0000256" key="6">
    <source>
        <dbReference type="SAM" id="MobiDB-lite"/>
    </source>
</evidence>
<reference evidence="8" key="2">
    <citation type="submission" date="2022-06" db="UniProtKB">
        <authorList>
            <consortium name="EnsemblMetazoa"/>
        </authorList>
    </citation>
    <scope>IDENTIFICATION</scope>
</reference>
<feature type="region of interest" description="Disordered" evidence="6">
    <location>
        <begin position="174"/>
        <end position="196"/>
    </location>
</feature>
<dbReference type="InterPro" id="IPR038217">
    <property type="entry name" value="MRG_C_sf"/>
</dbReference>
<name>A0A8R2JSX4_ACYPI</name>
<protein>
    <recommendedName>
        <fullName evidence="7">MRG domain-containing protein</fullName>
    </recommendedName>
</protein>
<evidence type="ECO:0000259" key="7">
    <source>
        <dbReference type="Pfam" id="PF05712"/>
    </source>
</evidence>
<dbReference type="Gene3D" id="1.10.274.30">
    <property type="entry name" value="MRG domain"/>
    <property type="match status" value="1"/>
</dbReference>
<comment type="subcellular location">
    <subcellularLocation>
        <location evidence="1">Nucleus</location>
    </subcellularLocation>
</comment>
<evidence type="ECO:0000256" key="4">
    <source>
        <dbReference type="ARBA" id="ARBA00023163"/>
    </source>
</evidence>
<dbReference type="KEGG" id="api:100574279"/>
<evidence type="ECO:0000256" key="2">
    <source>
        <dbReference type="ARBA" id="ARBA00022853"/>
    </source>
</evidence>
<keyword evidence="5" id="KW-0539">Nucleus</keyword>
<evidence type="ECO:0000256" key="3">
    <source>
        <dbReference type="ARBA" id="ARBA00023015"/>
    </source>
</evidence>
<evidence type="ECO:0000256" key="1">
    <source>
        <dbReference type="ARBA" id="ARBA00004123"/>
    </source>
</evidence>
<dbReference type="AlphaFoldDB" id="A0A8R2JSX4"/>
<dbReference type="Proteomes" id="UP000007819">
    <property type="component" value="Chromosome A2"/>
</dbReference>
<evidence type="ECO:0000256" key="5">
    <source>
        <dbReference type="ARBA" id="ARBA00023242"/>
    </source>
</evidence>
<proteinExistence type="predicted"/>
<keyword evidence="4" id="KW-0804">Transcription</keyword>
<accession>A0A8R2JSX4</accession>
<dbReference type="Pfam" id="PF05712">
    <property type="entry name" value="MRG"/>
    <property type="match status" value="1"/>
</dbReference>
<evidence type="ECO:0000313" key="8">
    <source>
        <dbReference type="EnsemblMetazoa" id="XP_029345734.1"/>
    </source>
</evidence>
<organism evidence="8 9">
    <name type="scientific">Acyrthosiphon pisum</name>
    <name type="common">Pea aphid</name>
    <dbReference type="NCBI Taxonomy" id="7029"/>
    <lineage>
        <taxon>Eukaryota</taxon>
        <taxon>Metazoa</taxon>
        <taxon>Ecdysozoa</taxon>
        <taxon>Arthropoda</taxon>
        <taxon>Hexapoda</taxon>
        <taxon>Insecta</taxon>
        <taxon>Pterygota</taxon>
        <taxon>Neoptera</taxon>
        <taxon>Paraneoptera</taxon>
        <taxon>Hemiptera</taxon>
        <taxon>Sternorrhyncha</taxon>
        <taxon>Aphidomorpha</taxon>
        <taxon>Aphidoidea</taxon>
        <taxon>Aphididae</taxon>
        <taxon>Macrosiphini</taxon>
        <taxon>Acyrthosiphon</taxon>
    </lineage>
</organism>
<keyword evidence="3" id="KW-0805">Transcription regulation</keyword>
<dbReference type="InterPro" id="IPR026541">
    <property type="entry name" value="MRG_dom"/>
</dbReference>
<dbReference type="PROSITE" id="PS51640">
    <property type="entry name" value="MRG"/>
    <property type="match status" value="1"/>
</dbReference>
<keyword evidence="2" id="KW-0156">Chromatin regulator</keyword>
<sequence length="301" mass="34991">MDLSVISIDDKYIVEDESVPVPIDRILLPIRTLPDLEFPDNLKSHTEYNRNLVREKNKLIQLPCQPNVVTLFENYIRYLARKNFSDNKTTKRESQPEVLNKEQLEIRYTLCVETLDGVRICFNTFLFEMLLVNKDEQAQYHEALKMTLQPPQNNIISQNGEQDYDNVPNYEELESNDNKNNVKAKRGNTHKPTSQYASSDISLTKSHCSKTVKDTFEKACDEYVLKADSWKAVPDSTYDEEIKQPAVVYGVYHLLRLLENLPKILARTKIDDERLSVVYSYCNGLLKYLSTQTYLFEKQDG</sequence>
<keyword evidence="9" id="KW-1185">Reference proteome</keyword>
<dbReference type="RefSeq" id="XP_029345734.1">
    <property type="nucleotide sequence ID" value="XM_029489874.1"/>
</dbReference>
<dbReference type="GO" id="GO:0072487">
    <property type="term" value="C:MSL complex"/>
    <property type="evidence" value="ECO:0007669"/>
    <property type="project" value="TreeGrafter"/>
</dbReference>
<dbReference type="GO" id="GO:0035267">
    <property type="term" value="C:NuA4 histone acetyltransferase complex"/>
    <property type="evidence" value="ECO:0007669"/>
    <property type="project" value="TreeGrafter"/>
</dbReference>
<dbReference type="InterPro" id="IPR008676">
    <property type="entry name" value="MRG"/>
</dbReference>
<dbReference type="GeneID" id="100574279"/>
<evidence type="ECO:0000313" key="9">
    <source>
        <dbReference type="Proteomes" id="UP000007819"/>
    </source>
</evidence>
<dbReference type="OrthoDB" id="10044771at2759"/>
<dbReference type="PANTHER" id="PTHR10880:SF15">
    <property type="entry name" value="MSL COMPLEX SUBUNIT 3"/>
    <property type="match status" value="1"/>
</dbReference>
<dbReference type="PANTHER" id="PTHR10880">
    <property type="entry name" value="MORTALITY FACTOR 4-LIKE PROTEIN"/>
    <property type="match status" value="1"/>
</dbReference>
<reference evidence="9" key="1">
    <citation type="submission" date="2010-06" db="EMBL/GenBank/DDBJ databases">
        <authorList>
            <person name="Jiang H."/>
            <person name="Abraham K."/>
            <person name="Ali S."/>
            <person name="Alsbrooks S.L."/>
            <person name="Anim B.N."/>
            <person name="Anosike U.S."/>
            <person name="Attaway T."/>
            <person name="Bandaranaike D.P."/>
            <person name="Battles P.K."/>
            <person name="Bell S.N."/>
            <person name="Bell A.V."/>
            <person name="Beltran B."/>
            <person name="Bickham C."/>
            <person name="Bustamante Y."/>
            <person name="Caleb T."/>
            <person name="Canada A."/>
            <person name="Cardenas V."/>
            <person name="Carter K."/>
            <person name="Chacko J."/>
            <person name="Chandrabose M.N."/>
            <person name="Chavez D."/>
            <person name="Chavez A."/>
            <person name="Chen L."/>
            <person name="Chu H.-S."/>
            <person name="Claassen K.J."/>
            <person name="Cockrell R."/>
            <person name="Collins M."/>
            <person name="Cooper J.A."/>
            <person name="Cree A."/>
            <person name="Curry S.M."/>
            <person name="Da Y."/>
            <person name="Dao M.D."/>
            <person name="Das B."/>
            <person name="Davila M.-L."/>
            <person name="Davy-Carroll L."/>
            <person name="Denson S."/>
            <person name="Dinh H."/>
            <person name="Ebong V.E."/>
            <person name="Edwards J.R."/>
            <person name="Egan A."/>
            <person name="El-Daye J."/>
            <person name="Escobedo L."/>
            <person name="Fernandez S."/>
            <person name="Fernando P.R."/>
            <person name="Flagg N."/>
            <person name="Forbes L.D."/>
            <person name="Fowler R.G."/>
            <person name="Fu Q."/>
            <person name="Gabisi R.A."/>
            <person name="Ganer J."/>
            <person name="Garbino Pronczuk A."/>
            <person name="Garcia R.M."/>
            <person name="Garner T."/>
            <person name="Garrett T.E."/>
            <person name="Gonzalez D.A."/>
            <person name="Hamid H."/>
            <person name="Hawkins E.S."/>
            <person name="Hirani K."/>
            <person name="Hogues M.E."/>
            <person name="Hollins B."/>
            <person name="Hsiao C.-H."/>
            <person name="Jabil R."/>
            <person name="James M.L."/>
            <person name="Jhangiani S.N."/>
            <person name="Johnson B."/>
            <person name="Johnson Q."/>
            <person name="Joshi V."/>
            <person name="Kalu J.B."/>
            <person name="Kam C."/>
            <person name="Kashfia A."/>
            <person name="Keebler J."/>
            <person name="Kisamo H."/>
            <person name="Kovar C.L."/>
            <person name="Lago L.A."/>
            <person name="Lai C.-Y."/>
            <person name="Laidlaw J."/>
            <person name="Lara F."/>
            <person name="Le T.-K."/>
            <person name="Lee S.L."/>
            <person name="Legall F.H."/>
            <person name="Lemon S.J."/>
            <person name="Lewis L.R."/>
            <person name="Li B."/>
            <person name="Liu Y."/>
            <person name="Liu Y.-S."/>
            <person name="Lopez J."/>
            <person name="Lozado R.J."/>
            <person name="Lu J."/>
            <person name="Madu R.C."/>
            <person name="Maheshwari M."/>
            <person name="Maheshwari R."/>
            <person name="Malloy K."/>
            <person name="Martinez E."/>
            <person name="Mathew T."/>
            <person name="Mercado I.C."/>
            <person name="Mercado C."/>
            <person name="Meyer B."/>
            <person name="Montgomery K."/>
            <person name="Morgan M.B."/>
            <person name="Munidasa M."/>
            <person name="Nazareth L.V."/>
            <person name="Nelson J."/>
            <person name="Ng B.M."/>
            <person name="Nguyen N.B."/>
            <person name="Nguyen P.Q."/>
            <person name="Nguyen T."/>
            <person name="Obregon M."/>
            <person name="Okwuonu G.O."/>
            <person name="Onwere C.G."/>
            <person name="Orozco G."/>
            <person name="Parra A."/>
            <person name="Patel S."/>
            <person name="Patil S."/>
            <person name="Perez A."/>
            <person name="Perez Y."/>
            <person name="Pham C."/>
            <person name="Primus E.L."/>
            <person name="Pu L.-L."/>
            <person name="Puazo M."/>
            <person name="Qin X."/>
            <person name="Quiroz J.B."/>
            <person name="Reese J."/>
            <person name="Richards S."/>
            <person name="Rives C.M."/>
            <person name="Robberts R."/>
            <person name="Ruiz S.J."/>
            <person name="Ruiz M.J."/>
            <person name="Santibanez J."/>
            <person name="Schneider B.W."/>
            <person name="Sisson I."/>
            <person name="Smith M."/>
            <person name="Sodergren E."/>
            <person name="Song X.-Z."/>
            <person name="Song B.B."/>
            <person name="Summersgill H."/>
            <person name="Thelus R."/>
            <person name="Thornton R.D."/>
            <person name="Trejos Z.Y."/>
            <person name="Usmani K."/>
            <person name="Vattathil S."/>
            <person name="Villasana D."/>
            <person name="Walker D.L."/>
            <person name="Wang S."/>
            <person name="Wang K."/>
            <person name="White C.S."/>
            <person name="Williams A.C."/>
            <person name="Williamson J."/>
            <person name="Wilson K."/>
            <person name="Woghiren I.O."/>
            <person name="Woodworth J.R."/>
            <person name="Worley K.C."/>
            <person name="Wright R.A."/>
            <person name="Wu W."/>
            <person name="Young L."/>
            <person name="Zhang L."/>
            <person name="Zhang J."/>
            <person name="Zhu Y."/>
            <person name="Muzny D.M."/>
            <person name="Weinstock G."/>
            <person name="Gibbs R.A."/>
        </authorList>
    </citation>
    <scope>NUCLEOTIDE SEQUENCE [LARGE SCALE GENOMIC DNA]</scope>
    <source>
        <strain evidence="9">LSR1</strain>
    </source>
</reference>